<dbReference type="InterPro" id="IPR004358">
    <property type="entry name" value="Sig_transdc_His_kin-like_C"/>
</dbReference>
<dbReference type="InterPro" id="IPR003594">
    <property type="entry name" value="HATPase_dom"/>
</dbReference>
<dbReference type="InterPro" id="IPR052162">
    <property type="entry name" value="Sensor_kinase/Photoreceptor"/>
</dbReference>
<dbReference type="SUPFAM" id="SSF47384">
    <property type="entry name" value="Homodimeric domain of signal transducing histidine kinase"/>
    <property type="match status" value="1"/>
</dbReference>
<gene>
    <name evidence="9" type="ORF">K678_03986</name>
</gene>
<evidence type="ECO:0000256" key="2">
    <source>
        <dbReference type="ARBA" id="ARBA00012438"/>
    </source>
</evidence>
<name>S9TKD4_MAGFU</name>
<dbReference type="InterPro" id="IPR000014">
    <property type="entry name" value="PAS"/>
</dbReference>
<comment type="caution">
    <text evidence="9">The sequence shown here is derived from an EMBL/GenBank/DDBJ whole genome shotgun (WGS) entry which is preliminary data.</text>
</comment>
<feature type="domain" description="PAC" evidence="8">
    <location>
        <begin position="408"/>
        <end position="461"/>
    </location>
</feature>
<keyword evidence="4" id="KW-0808">Transferase</keyword>
<dbReference type="CDD" id="cd00082">
    <property type="entry name" value="HisKA"/>
    <property type="match status" value="1"/>
</dbReference>
<dbReference type="PANTHER" id="PTHR43304:SF1">
    <property type="entry name" value="PAC DOMAIN-CONTAINING PROTEIN"/>
    <property type="match status" value="1"/>
</dbReference>
<dbReference type="STRING" id="1316936.K678_03986"/>
<comment type="catalytic activity">
    <reaction evidence="1">
        <text>ATP + protein L-histidine = ADP + protein N-phospho-L-histidine.</text>
        <dbReference type="EC" id="2.7.13.3"/>
    </reaction>
</comment>
<dbReference type="Gene3D" id="1.10.287.130">
    <property type="match status" value="1"/>
</dbReference>
<reference evidence="9 10" key="1">
    <citation type="submission" date="2013-04" db="EMBL/GenBank/DDBJ databases">
        <authorList>
            <person name="Kuznetsov B."/>
            <person name="Ivanovsky R."/>
        </authorList>
    </citation>
    <scope>NUCLEOTIDE SEQUENCE [LARGE SCALE GENOMIC DNA]</scope>
    <source>
        <strain evidence="9 10">MGU-K5</strain>
    </source>
</reference>
<dbReference type="SMART" id="SM00388">
    <property type="entry name" value="HisKA"/>
    <property type="match status" value="1"/>
</dbReference>
<feature type="domain" description="Histidine kinase" evidence="7">
    <location>
        <begin position="479"/>
        <end position="695"/>
    </location>
</feature>
<organism evidence="9 10">
    <name type="scientific">Magnetospirillum fulvum MGU-K5</name>
    <dbReference type="NCBI Taxonomy" id="1316936"/>
    <lineage>
        <taxon>Bacteria</taxon>
        <taxon>Pseudomonadati</taxon>
        <taxon>Pseudomonadota</taxon>
        <taxon>Alphaproteobacteria</taxon>
        <taxon>Rhodospirillales</taxon>
        <taxon>Rhodospirillaceae</taxon>
        <taxon>Magnetospirillum</taxon>
    </lineage>
</organism>
<dbReference type="Pfam" id="PF00512">
    <property type="entry name" value="HisKA"/>
    <property type="match status" value="1"/>
</dbReference>
<dbReference type="InterPro" id="IPR003661">
    <property type="entry name" value="HisK_dim/P_dom"/>
</dbReference>
<keyword evidence="3" id="KW-0597">Phosphoprotein</keyword>
<evidence type="ECO:0000256" key="1">
    <source>
        <dbReference type="ARBA" id="ARBA00000085"/>
    </source>
</evidence>
<evidence type="ECO:0000256" key="3">
    <source>
        <dbReference type="ARBA" id="ARBA00022553"/>
    </source>
</evidence>
<dbReference type="SMART" id="SM00387">
    <property type="entry name" value="HATPase_c"/>
    <property type="match status" value="1"/>
</dbReference>
<dbReference type="OrthoDB" id="7320128at2"/>
<evidence type="ECO:0000256" key="4">
    <source>
        <dbReference type="ARBA" id="ARBA00022679"/>
    </source>
</evidence>
<dbReference type="CDD" id="cd12914">
    <property type="entry name" value="PDC1_DGC_like"/>
    <property type="match status" value="1"/>
</dbReference>
<dbReference type="Gene3D" id="3.30.565.10">
    <property type="entry name" value="Histidine kinase-like ATPase, C-terminal domain"/>
    <property type="match status" value="1"/>
</dbReference>
<evidence type="ECO:0000313" key="9">
    <source>
        <dbReference type="EMBL" id="EPY02736.1"/>
    </source>
</evidence>
<dbReference type="PROSITE" id="PS50109">
    <property type="entry name" value="HIS_KIN"/>
    <property type="match status" value="1"/>
</dbReference>
<dbReference type="Gene3D" id="3.30.450.20">
    <property type="entry name" value="PAS domain"/>
    <property type="match status" value="3"/>
</dbReference>
<dbReference type="Pfam" id="PF22588">
    <property type="entry name" value="dCache_1_like"/>
    <property type="match status" value="1"/>
</dbReference>
<dbReference type="Proteomes" id="UP000015350">
    <property type="component" value="Unassembled WGS sequence"/>
</dbReference>
<accession>S9TKD4</accession>
<feature type="transmembrane region" description="Helical" evidence="6">
    <location>
        <begin position="302"/>
        <end position="321"/>
    </location>
</feature>
<keyword evidence="5" id="KW-0418">Kinase</keyword>
<dbReference type="eggNOG" id="COG4251">
    <property type="taxonomic scope" value="Bacteria"/>
</dbReference>
<keyword evidence="6" id="KW-1133">Transmembrane helix</keyword>
<dbReference type="Pfam" id="PF02518">
    <property type="entry name" value="HATPase_c"/>
    <property type="match status" value="1"/>
</dbReference>
<dbReference type="PROSITE" id="PS50113">
    <property type="entry name" value="PAC"/>
    <property type="match status" value="1"/>
</dbReference>
<dbReference type="EC" id="2.7.13.3" evidence="2"/>
<dbReference type="FunFam" id="3.30.565.10:FF:000006">
    <property type="entry name" value="Sensor histidine kinase WalK"/>
    <property type="match status" value="1"/>
</dbReference>
<dbReference type="CDD" id="cd00130">
    <property type="entry name" value="PAS"/>
    <property type="match status" value="1"/>
</dbReference>
<evidence type="ECO:0000256" key="5">
    <source>
        <dbReference type="ARBA" id="ARBA00022777"/>
    </source>
</evidence>
<dbReference type="EMBL" id="AQPH01000009">
    <property type="protein sequence ID" value="EPY02736.1"/>
    <property type="molecule type" value="Genomic_DNA"/>
</dbReference>
<evidence type="ECO:0000259" key="7">
    <source>
        <dbReference type="PROSITE" id="PS50109"/>
    </source>
</evidence>
<dbReference type="InterPro" id="IPR000700">
    <property type="entry name" value="PAS-assoc_C"/>
</dbReference>
<dbReference type="SUPFAM" id="SSF55874">
    <property type="entry name" value="ATPase domain of HSP90 chaperone/DNA topoisomerase II/histidine kinase"/>
    <property type="match status" value="1"/>
</dbReference>
<dbReference type="AlphaFoldDB" id="S9TKD4"/>
<evidence type="ECO:0000313" key="10">
    <source>
        <dbReference type="Proteomes" id="UP000015350"/>
    </source>
</evidence>
<dbReference type="CDD" id="cd12915">
    <property type="entry name" value="PDC2_DGC_like"/>
    <property type="match status" value="1"/>
</dbReference>
<proteinExistence type="predicted"/>
<dbReference type="RefSeq" id="WP_021131172.1">
    <property type="nucleotide sequence ID" value="NZ_AQPH01000009.1"/>
</dbReference>
<dbReference type="InterPro" id="IPR005467">
    <property type="entry name" value="His_kinase_dom"/>
</dbReference>
<protein>
    <recommendedName>
        <fullName evidence="2">histidine kinase</fullName>
        <ecNumber evidence="2">2.7.13.3</ecNumber>
    </recommendedName>
</protein>
<dbReference type="PRINTS" id="PR00344">
    <property type="entry name" value="BCTRLSENSOR"/>
</dbReference>
<dbReference type="Gene3D" id="2.10.70.100">
    <property type="match status" value="1"/>
</dbReference>
<evidence type="ECO:0000259" key="8">
    <source>
        <dbReference type="PROSITE" id="PS50113"/>
    </source>
</evidence>
<dbReference type="InterPro" id="IPR036890">
    <property type="entry name" value="HATPase_C_sf"/>
</dbReference>
<dbReference type="SUPFAM" id="SSF55785">
    <property type="entry name" value="PYP-like sensor domain (PAS domain)"/>
    <property type="match status" value="1"/>
</dbReference>
<evidence type="ECO:0000256" key="6">
    <source>
        <dbReference type="SAM" id="Phobius"/>
    </source>
</evidence>
<keyword evidence="6" id="KW-0472">Membrane</keyword>
<dbReference type="InterPro" id="IPR035965">
    <property type="entry name" value="PAS-like_dom_sf"/>
</dbReference>
<dbReference type="InterPro" id="IPR054327">
    <property type="entry name" value="His-kinase-like_sensor"/>
</dbReference>
<dbReference type="GO" id="GO:0000155">
    <property type="term" value="F:phosphorelay sensor kinase activity"/>
    <property type="evidence" value="ECO:0007669"/>
    <property type="project" value="InterPro"/>
</dbReference>
<keyword evidence="6" id="KW-0812">Transmembrane</keyword>
<dbReference type="PANTHER" id="PTHR43304">
    <property type="entry name" value="PHYTOCHROME-LIKE PROTEIN CPH1"/>
    <property type="match status" value="1"/>
</dbReference>
<dbReference type="InterPro" id="IPR036097">
    <property type="entry name" value="HisK_dim/P_sf"/>
</dbReference>
<sequence>MPFSRPPLSSGLRRILASRQGWLVGAWLVCVSLIGLWFYQSSETDRRNTLKAAETDLTAQVELASIEINGKIESSDLALRTIVALVGANPNWRTIPRDPVLWRILHDISVSMVAKPRLVLIDDRGRVRLHSHTADPGSVSVTDRDYFQHHRDDPSEEAFLGQPVFGKVANAPVIPFTRRITEPDGSFGGVILTSLDPAVYSTFFRSLDLDNQIVFTLLHEDGTVLVRHPERDGAVGSKVDLATVYPSLANGEVAGSTIMVSPLDGIERLSSFRRLERLDLTIAASLPVEAALKPWREQNRRIEVVIAACIFLITAAGLVLLRHMRAEAEAWTRIAASEAALNRAQAVARVGSWQAHLPSLSLTCSAEAARLFALPICTRVRSEDVLERIHPEDRDRVIEAVRQTGLGHPLDIEHRLLIDGKVTWIRLRAEISSQSVDGSGEILGTVQDITERRQADESLRLQAEELARSNTELEQFAYVASHDLREPLRMIASFVDLLGRRYGDRLDQDGLDFIAFAREGAARMDRLVLDLLDYSRIGRICKPMQPVDLGVLCDRVARALTLKVTESGADIVLPAPPWPSVTGDPDELVRLMQNLIDNAIKYREPTRPIRVTISTERRGSEVIVAIADNGIGIDLQYSDRIFGIFQRLHTRESYEGTGIGLAICKKIVERHGGRIWLESKPGEGSTFFFSLPATDPA</sequence>
<feature type="transmembrane region" description="Helical" evidence="6">
    <location>
        <begin position="20"/>
        <end position="39"/>
    </location>
</feature>